<evidence type="ECO:0000313" key="2">
    <source>
        <dbReference type="Proteomes" id="UP001213664"/>
    </source>
</evidence>
<protein>
    <submittedName>
        <fullName evidence="1">Uncharacterized protein</fullName>
    </submittedName>
</protein>
<dbReference type="Proteomes" id="UP001213664">
    <property type="component" value="Chromosome"/>
</dbReference>
<organism evidence="1 2">
    <name type="scientific">Candidatus Brevundimonas colombiensis</name>
    <dbReference type="NCBI Taxonomy" id="3121376"/>
    <lineage>
        <taxon>Bacteria</taxon>
        <taxon>Pseudomonadati</taxon>
        <taxon>Pseudomonadota</taxon>
        <taxon>Alphaproteobacteria</taxon>
        <taxon>Caulobacterales</taxon>
        <taxon>Caulobacteraceae</taxon>
        <taxon>Brevundimonas</taxon>
    </lineage>
</organism>
<proteinExistence type="predicted"/>
<evidence type="ECO:0000313" key="1">
    <source>
        <dbReference type="EMBL" id="WEK41169.1"/>
    </source>
</evidence>
<reference evidence="1" key="1">
    <citation type="submission" date="2023-03" db="EMBL/GenBank/DDBJ databases">
        <title>Andean soil-derived lignocellulolytic bacterial consortium as a source of novel taxa and putative plastic-active enzymes.</title>
        <authorList>
            <person name="Diaz-Garcia L."/>
            <person name="Chuvochina M."/>
            <person name="Feuerriegel G."/>
            <person name="Bunk B."/>
            <person name="Sproer C."/>
            <person name="Streit W.R."/>
            <person name="Rodriguez L.M."/>
            <person name="Overmann J."/>
            <person name="Jimenez D.J."/>
        </authorList>
    </citation>
    <scope>NUCLEOTIDE SEQUENCE</scope>
    <source>
        <strain evidence="1">MAG 833</strain>
    </source>
</reference>
<sequence>MTNQIVPQLTYGQIADIASSVGLTSTIERHDKAGPHVQCSWRVPGAETLMFRAIIGEDGFYVRLLGEVEIGELGWINLANAWNASATPITPAVPISTGYVLTHCTTFRHGITTYNFARVLRTFAHAQGQLRERAVEAHADARDAASAP</sequence>
<gene>
    <name evidence="1" type="ORF">P0Y50_06065</name>
</gene>
<dbReference type="EMBL" id="CP119326">
    <property type="protein sequence ID" value="WEK41169.1"/>
    <property type="molecule type" value="Genomic_DNA"/>
</dbReference>
<name>A0AAJ5X1C6_9CAUL</name>
<accession>A0AAJ5X1C6</accession>
<dbReference type="AlphaFoldDB" id="A0AAJ5X1C6"/>